<evidence type="ECO:0000313" key="1">
    <source>
        <dbReference type="EMBL" id="KKL75978.1"/>
    </source>
</evidence>
<dbReference type="InterPro" id="IPR036513">
    <property type="entry name" value="STAS_dom_sf"/>
</dbReference>
<dbReference type="Gene3D" id="3.30.750.24">
    <property type="entry name" value="STAS domain"/>
    <property type="match status" value="1"/>
</dbReference>
<reference evidence="1" key="1">
    <citation type="journal article" date="2015" name="Nature">
        <title>Complex archaea that bridge the gap between prokaryotes and eukaryotes.</title>
        <authorList>
            <person name="Spang A."/>
            <person name="Saw J.H."/>
            <person name="Jorgensen S.L."/>
            <person name="Zaremba-Niedzwiedzka K."/>
            <person name="Martijn J."/>
            <person name="Lind A.E."/>
            <person name="van Eijk R."/>
            <person name="Schleper C."/>
            <person name="Guy L."/>
            <person name="Ettema T.J."/>
        </authorList>
    </citation>
    <scope>NUCLEOTIDE SEQUENCE</scope>
</reference>
<sequence>RRLLEQYARQKDDIHCVIIDAVPCFTHLDLSVMAMLTDLDVIFKKRDIRLEIAGRKRQLLSWFEIAGMASGKEGIYVHSDLYIALQKNSVSQSSAAVNEFDTAEVKEISTQ</sequence>
<protein>
    <submittedName>
        <fullName evidence="1">Uncharacterized protein</fullName>
    </submittedName>
</protein>
<dbReference type="SUPFAM" id="SSF52091">
    <property type="entry name" value="SpoIIaa-like"/>
    <property type="match status" value="1"/>
</dbReference>
<dbReference type="EMBL" id="LAZR01024193">
    <property type="protein sequence ID" value="KKL75978.1"/>
    <property type="molecule type" value="Genomic_DNA"/>
</dbReference>
<name>A0A0F9EPD6_9ZZZZ</name>
<dbReference type="AlphaFoldDB" id="A0A0F9EPD6"/>
<accession>A0A0F9EPD6</accession>
<proteinExistence type="predicted"/>
<gene>
    <name evidence="1" type="ORF">LCGC14_2049480</name>
</gene>
<organism evidence="1">
    <name type="scientific">marine sediment metagenome</name>
    <dbReference type="NCBI Taxonomy" id="412755"/>
    <lineage>
        <taxon>unclassified sequences</taxon>
        <taxon>metagenomes</taxon>
        <taxon>ecological metagenomes</taxon>
    </lineage>
</organism>
<feature type="non-terminal residue" evidence="1">
    <location>
        <position position="1"/>
    </location>
</feature>
<comment type="caution">
    <text evidence="1">The sequence shown here is derived from an EMBL/GenBank/DDBJ whole genome shotgun (WGS) entry which is preliminary data.</text>
</comment>